<dbReference type="Proteomes" id="UP000823900">
    <property type="component" value="Unassembled WGS sequence"/>
</dbReference>
<evidence type="ECO:0000313" key="2">
    <source>
        <dbReference type="EMBL" id="HJA70264.1"/>
    </source>
</evidence>
<dbReference type="AlphaFoldDB" id="A0A9D2HGV3"/>
<protein>
    <submittedName>
        <fullName evidence="2">Uncharacterized protein</fullName>
    </submittedName>
</protein>
<reference evidence="2" key="2">
    <citation type="submission" date="2021-04" db="EMBL/GenBank/DDBJ databases">
        <authorList>
            <person name="Gilroy R."/>
        </authorList>
    </citation>
    <scope>NUCLEOTIDE SEQUENCE</scope>
    <source>
        <strain evidence="2">CHK178-16964</strain>
    </source>
</reference>
<keyword evidence="1" id="KW-0472">Membrane</keyword>
<comment type="caution">
    <text evidence="2">The sequence shown here is derived from an EMBL/GenBank/DDBJ whole genome shotgun (WGS) entry which is preliminary data.</text>
</comment>
<evidence type="ECO:0000256" key="1">
    <source>
        <dbReference type="SAM" id="Phobius"/>
    </source>
</evidence>
<organism evidence="2 3">
    <name type="scientific">Candidatus Lachnoclostridium stercoravium</name>
    <dbReference type="NCBI Taxonomy" id="2838633"/>
    <lineage>
        <taxon>Bacteria</taxon>
        <taxon>Bacillati</taxon>
        <taxon>Bacillota</taxon>
        <taxon>Clostridia</taxon>
        <taxon>Lachnospirales</taxon>
        <taxon>Lachnospiraceae</taxon>
    </lineage>
</organism>
<reference evidence="2" key="1">
    <citation type="journal article" date="2021" name="PeerJ">
        <title>Extensive microbial diversity within the chicken gut microbiome revealed by metagenomics and culture.</title>
        <authorList>
            <person name="Gilroy R."/>
            <person name="Ravi A."/>
            <person name="Getino M."/>
            <person name="Pursley I."/>
            <person name="Horton D.L."/>
            <person name="Alikhan N.F."/>
            <person name="Baker D."/>
            <person name="Gharbi K."/>
            <person name="Hall N."/>
            <person name="Watson M."/>
            <person name="Adriaenssens E.M."/>
            <person name="Foster-Nyarko E."/>
            <person name="Jarju S."/>
            <person name="Secka A."/>
            <person name="Antonio M."/>
            <person name="Oren A."/>
            <person name="Chaudhuri R.R."/>
            <person name="La Ragione R."/>
            <person name="Hildebrand F."/>
            <person name="Pallen M.J."/>
        </authorList>
    </citation>
    <scope>NUCLEOTIDE SEQUENCE</scope>
    <source>
        <strain evidence="2">CHK178-16964</strain>
    </source>
</reference>
<accession>A0A9D2HGV3</accession>
<keyword evidence="1" id="KW-0812">Transmembrane</keyword>
<feature type="transmembrane region" description="Helical" evidence="1">
    <location>
        <begin position="387"/>
        <end position="408"/>
    </location>
</feature>
<keyword evidence="1" id="KW-1133">Transmembrane helix</keyword>
<name>A0A9D2HGV3_9FIRM</name>
<sequence>MTLKRTKILSSGLQGILLGLLFIIFFPVKLWAAQEIGCVLTAEDVGNGYRYEAPGIGGFTINGKEGETLSAAVISLDEGCSAEIFKDGYEADFSDGVILDNGSYEMRLYREGSEEAAYGVFRFTVKNSYGQILERDSENLIQVINPDLELDYSPTTGMFTYTLPDGEYFSSNIPSGGWASIRTQLEVSEDLNVYRVLRDGEPVDFSDGLVFDLPGSYRVTMWDNELGIKGDTSYRIDFCFVLYSPAPRNVSHINAPMGFMVSSVSLDGMAKATDSRDYVQLEEDGNYEILFEDPEGTIRWQMDIERDTAAPALYFTPDIKSGRVSEYVDFTASDRDADIRILWNGQQVEAYSPRLAMDGHYQITITDQAGNSRQYEFTLRKGFDIRGGYLIIIPVLLLAAAGGIVLYWRRNMRVL</sequence>
<evidence type="ECO:0000313" key="3">
    <source>
        <dbReference type="Proteomes" id="UP000823900"/>
    </source>
</evidence>
<dbReference type="EMBL" id="DWZA01000016">
    <property type="protein sequence ID" value="HJA70264.1"/>
    <property type="molecule type" value="Genomic_DNA"/>
</dbReference>
<gene>
    <name evidence="2" type="ORF">IAA07_01630</name>
</gene>
<proteinExistence type="predicted"/>